<dbReference type="EMBL" id="PFCB01000018">
    <property type="protein sequence ID" value="PIR74517.1"/>
    <property type="molecule type" value="Genomic_DNA"/>
</dbReference>
<dbReference type="InterPro" id="IPR013785">
    <property type="entry name" value="Aldolase_TIM"/>
</dbReference>
<dbReference type="SUPFAM" id="SSF51445">
    <property type="entry name" value="(Trans)glycosidases"/>
    <property type="match status" value="1"/>
</dbReference>
<dbReference type="InterPro" id="IPR017853">
    <property type="entry name" value="GH"/>
</dbReference>
<sequence>MKKMLLLGCIVFLGAGCVAKPEPPVLQPYDPSNQKQEQSGLPRSADKGQSQAADTNGTVSLPAKTRYMPTPGTSWQWQLEGDINMAYDVMVYDIDLFETDQGTIDALHAKNRKVICYFSAGTFEQWRPDANLFPRAQIGNPLEDWPGEKWLDVSQYQAFQDIMTARLDLAVRKKCDGVEPDNVDAYQNDSGFDLSPKDQLVFNRWLAKEAHARGLSIGLKNDLDQIVDLVSDFDFAVNEQCFQYEECGELLPFIDQNKAVFGVEYELETDAFCAEANRLGFSWLKMAYELDGGRTACR</sequence>
<evidence type="ECO:0000313" key="5">
    <source>
        <dbReference type="Proteomes" id="UP000230154"/>
    </source>
</evidence>
<gene>
    <name evidence="4" type="ORF">COU35_01995</name>
</gene>
<dbReference type="Proteomes" id="UP000230154">
    <property type="component" value="Unassembled WGS sequence"/>
</dbReference>
<dbReference type="InterPro" id="IPR004352">
    <property type="entry name" value="GH114_TIM-barrel"/>
</dbReference>
<reference evidence="5" key="1">
    <citation type="submission" date="2017-09" db="EMBL/GenBank/DDBJ databases">
        <title>Depth-based differentiation of microbial function through sediment-hosted aquifers and enrichment of novel symbionts in the deep terrestrial subsurface.</title>
        <authorList>
            <person name="Probst A.J."/>
            <person name="Ladd B."/>
            <person name="Jarett J.K."/>
            <person name="Geller-Mcgrath D.E."/>
            <person name="Sieber C.M.K."/>
            <person name="Emerson J.B."/>
            <person name="Anantharaman K."/>
            <person name="Thomas B.C."/>
            <person name="Malmstrom R."/>
            <person name="Stieglmeier M."/>
            <person name="Klingl A."/>
            <person name="Woyke T."/>
            <person name="Ryan C.M."/>
            <person name="Banfield J.F."/>
        </authorList>
    </citation>
    <scope>NUCLEOTIDE SEQUENCE [LARGE SCALE GENOMIC DNA]</scope>
</reference>
<dbReference type="Gene3D" id="3.20.20.70">
    <property type="entry name" value="Aldolase class I"/>
    <property type="match status" value="1"/>
</dbReference>
<dbReference type="PANTHER" id="PTHR35273">
    <property type="entry name" value="ALPHA-1,4 POLYGALACTOSAMINIDASE, PUTATIVE (AFU_ORTHOLOGUE AFUA_3G07890)-RELATED"/>
    <property type="match status" value="1"/>
</dbReference>
<organism evidence="4 5">
    <name type="scientific">Candidatus Magasanikbacteria bacterium CG10_big_fil_rev_8_21_14_0_10_47_10</name>
    <dbReference type="NCBI Taxonomy" id="1974652"/>
    <lineage>
        <taxon>Bacteria</taxon>
        <taxon>Candidatus Magasanikiibacteriota</taxon>
    </lineage>
</organism>
<keyword evidence="2" id="KW-0732">Signal</keyword>
<dbReference type="PROSITE" id="PS51257">
    <property type="entry name" value="PROKAR_LIPOPROTEIN"/>
    <property type="match status" value="1"/>
</dbReference>
<evidence type="ECO:0000256" key="1">
    <source>
        <dbReference type="SAM" id="MobiDB-lite"/>
    </source>
</evidence>
<evidence type="ECO:0000313" key="4">
    <source>
        <dbReference type="EMBL" id="PIR74517.1"/>
    </source>
</evidence>
<protein>
    <submittedName>
        <fullName evidence="4">Endo alpha-1,4 polygalactosaminidase</fullName>
    </submittedName>
</protein>
<dbReference type="PANTHER" id="PTHR35273:SF2">
    <property type="entry name" value="ALPHA-GALACTOSIDASE"/>
    <property type="match status" value="1"/>
</dbReference>
<comment type="caution">
    <text evidence="4">The sequence shown here is derived from an EMBL/GenBank/DDBJ whole genome shotgun (WGS) entry which is preliminary data.</text>
</comment>
<evidence type="ECO:0000256" key="2">
    <source>
        <dbReference type="SAM" id="SignalP"/>
    </source>
</evidence>
<feature type="chain" id="PRO_5013897192" evidence="2">
    <location>
        <begin position="20"/>
        <end position="298"/>
    </location>
</feature>
<name>A0A2H0TSX7_9BACT</name>
<accession>A0A2H0TSX7</accession>
<dbReference type="Pfam" id="PF03537">
    <property type="entry name" value="Glyco_hydro_114"/>
    <property type="match status" value="1"/>
</dbReference>
<feature type="compositionally biased region" description="Polar residues" evidence="1">
    <location>
        <begin position="30"/>
        <end position="59"/>
    </location>
</feature>
<feature type="signal peptide" evidence="2">
    <location>
        <begin position="1"/>
        <end position="19"/>
    </location>
</feature>
<feature type="domain" description="Glycoside-hydrolase family GH114 TIM-barrel" evidence="3">
    <location>
        <begin position="74"/>
        <end position="291"/>
    </location>
</feature>
<feature type="region of interest" description="Disordered" evidence="1">
    <location>
        <begin position="23"/>
        <end position="65"/>
    </location>
</feature>
<evidence type="ECO:0000259" key="3">
    <source>
        <dbReference type="Pfam" id="PF03537"/>
    </source>
</evidence>
<dbReference type="AlphaFoldDB" id="A0A2H0TSX7"/>
<proteinExistence type="predicted"/>